<dbReference type="Gene3D" id="3.30.950.30">
    <property type="entry name" value="Schlafen, AAA domain"/>
    <property type="match status" value="2"/>
</dbReference>
<name>A0A8B6DDA1_MYTGA</name>
<evidence type="ECO:0000313" key="2">
    <source>
        <dbReference type="EMBL" id="VDI17121.1"/>
    </source>
</evidence>
<feature type="domain" description="Schlafen AlbA-2" evidence="1">
    <location>
        <begin position="119"/>
        <end position="244"/>
    </location>
</feature>
<accession>A0A8B6DDA1</accession>
<feature type="domain" description="Schlafen AlbA-2" evidence="1">
    <location>
        <begin position="33"/>
        <end position="93"/>
    </location>
</feature>
<evidence type="ECO:0000313" key="3">
    <source>
        <dbReference type="Proteomes" id="UP000596742"/>
    </source>
</evidence>
<dbReference type="InterPro" id="IPR007421">
    <property type="entry name" value="Schlafen_AlbA_2_dom"/>
</dbReference>
<dbReference type="PANTHER" id="PTHR12155">
    <property type="entry name" value="SCHLAFEN"/>
    <property type="match status" value="1"/>
</dbReference>
<comment type="caution">
    <text evidence="2">The sequence shown here is derived from an EMBL/GenBank/DDBJ whole genome shotgun (WGS) entry which is preliminary data.</text>
</comment>
<dbReference type="EMBL" id="UYJE01003170">
    <property type="protein sequence ID" value="VDI17121.1"/>
    <property type="molecule type" value="Genomic_DNA"/>
</dbReference>
<keyword evidence="3" id="KW-1185">Reference proteome</keyword>
<dbReference type="InterPro" id="IPR038461">
    <property type="entry name" value="Schlafen_AlbA_2_dom_sf"/>
</dbReference>
<sequence length="304" mass="34576">MSSSSRHKSKYDNRIQNKRHANKYRYKQDLGEETRYIEFKKGGGDIQKEFIITGHEKCLAHYACAFMNNMEGGTIYLGVNDEGFKFTQIAKEYKKIYANRVHNKRPLNVYLNDENIGDETRQREFKEGSIDNFLRTANTKSLAHYACGFVNIQKDGTIFIGVDDHGKVKGVKFDHGKRDNIRTQISRIMKYDIEPPLSTVHYSISFAPVRTIKGEDQEDMYVLEINIYAVDNLTQLYKVDGEVMKPTHSFAAVGLLIVAVLTGGILPCPTSCLCKTTINGTNVDCFLKGLKSIPRNFPNDTMDM</sequence>
<proteinExistence type="predicted"/>
<dbReference type="Proteomes" id="UP000596742">
    <property type="component" value="Unassembled WGS sequence"/>
</dbReference>
<dbReference type="AlphaFoldDB" id="A0A8B6DDA1"/>
<dbReference type="InterPro" id="IPR029684">
    <property type="entry name" value="Schlafen"/>
</dbReference>
<dbReference type="OrthoDB" id="10259112at2759"/>
<dbReference type="Pfam" id="PF04326">
    <property type="entry name" value="SLFN_AlbA_2"/>
    <property type="match status" value="2"/>
</dbReference>
<gene>
    <name evidence="2" type="ORF">MGAL_10B028056</name>
</gene>
<organism evidence="2 3">
    <name type="scientific">Mytilus galloprovincialis</name>
    <name type="common">Mediterranean mussel</name>
    <dbReference type="NCBI Taxonomy" id="29158"/>
    <lineage>
        <taxon>Eukaryota</taxon>
        <taxon>Metazoa</taxon>
        <taxon>Spiralia</taxon>
        <taxon>Lophotrochozoa</taxon>
        <taxon>Mollusca</taxon>
        <taxon>Bivalvia</taxon>
        <taxon>Autobranchia</taxon>
        <taxon>Pteriomorphia</taxon>
        <taxon>Mytilida</taxon>
        <taxon>Mytiloidea</taxon>
        <taxon>Mytilidae</taxon>
        <taxon>Mytilinae</taxon>
        <taxon>Mytilus</taxon>
    </lineage>
</organism>
<protein>
    <recommendedName>
        <fullName evidence="1">Schlafen AlbA-2 domain-containing protein</fullName>
    </recommendedName>
</protein>
<dbReference type="PANTHER" id="PTHR12155:SF41">
    <property type="entry name" value="SCHLAFEN ALBA-2 DOMAIN-CONTAINING PROTEIN"/>
    <property type="match status" value="1"/>
</dbReference>
<reference evidence="2" key="1">
    <citation type="submission" date="2018-11" db="EMBL/GenBank/DDBJ databases">
        <authorList>
            <person name="Alioto T."/>
            <person name="Alioto T."/>
        </authorList>
    </citation>
    <scope>NUCLEOTIDE SEQUENCE</scope>
</reference>
<evidence type="ECO:0000259" key="1">
    <source>
        <dbReference type="Pfam" id="PF04326"/>
    </source>
</evidence>